<dbReference type="STRING" id="470453.B0680_03065"/>
<name>A0A1T0CS05_9GAMM</name>
<sequence>MNSETPFHTQPSVVPESWRRFGDIDWYPSDLSEHLYQAIIDIGDGIRLCVEAGGNPEHPPMIFVTGLGSQMLFWSDSFLKLFINAGFFVIRFDNRDTGLSSKIQIDGLPRLNKLKMMLKVQAGLSNKGEQVPYTLTDMAEDVARLIKTMHLSEVNLVGASMGGMIAQIVAARYPKYIKNLTLLFSTANRAFLRPPNPKQFMTFVRRPESHSERDMVRHSVWFMTAVGSPGHLDIKGTRAIAEKRYQRNFHPLGVAQQLTAILASGSILKFTKQIRANTLVIHGDKDGLVAPSHGKFLAKVIPNAHFVLVSGMGHDLPAYYHPYLATLISNHCKS</sequence>
<dbReference type="Gene3D" id="3.40.50.1820">
    <property type="entry name" value="alpha/beta hydrolase"/>
    <property type="match status" value="1"/>
</dbReference>
<protein>
    <submittedName>
        <fullName evidence="2">Alpha/beta hydrolase</fullName>
    </submittedName>
</protein>
<accession>A0A1T0CS05</accession>
<evidence type="ECO:0000313" key="3">
    <source>
        <dbReference type="Proteomes" id="UP000189800"/>
    </source>
</evidence>
<dbReference type="PANTHER" id="PTHR43433:SF5">
    <property type="entry name" value="AB HYDROLASE-1 DOMAIN-CONTAINING PROTEIN"/>
    <property type="match status" value="1"/>
</dbReference>
<keyword evidence="2" id="KW-0378">Hydrolase</keyword>
<dbReference type="SUPFAM" id="SSF53474">
    <property type="entry name" value="alpha/beta-Hydrolases"/>
    <property type="match status" value="1"/>
</dbReference>
<reference evidence="2 3" key="1">
    <citation type="submission" date="2017-02" db="EMBL/GenBank/DDBJ databases">
        <title>Draft genome sequence of Moraxella pluranimalium CCUG 54913T type strain.</title>
        <authorList>
            <person name="Salva-Serra F."/>
            <person name="Engstrom-Jakobsson H."/>
            <person name="Thorell K."/>
            <person name="Jaen-Luchoro D."/>
            <person name="Gonzales-Siles L."/>
            <person name="Karlsson R."/>
            <person name="Yazdan S."/>
            <person name="Boulund F."/>
            <person name="Johnning A."/>
            <person name="Engstrand L."/>
            <person name="Kristiansson E."/>
            <person name="Moore E."/>
        </authorList>
    </citation>
    <scope>NUCLEOTIDE SEQUENCE [LARGE SCALE GENOMIC DNA]</scope>
    <source>
        <strain evidence="2 3">CCUG 54913</strain>
    </source>
</reference>
<gene>
    <name evidence="2" type="ORF">B0680_03065</name>
</gene>
<dbReference type="OrthoDB" id="9798888at2"/>
<dbReference type="EMBL" id="MUYU01000007">
    <property type="protein sequence ID" value="OOS25097.1"/>
    <property type="molecule type" value="Genomic_DNA"/>
</dbReference>
<proteinExistence type="predicted"/>
<dbReference type="InterPro" id="IPR029058">
    <property type="entry name" value="AB_hydrolase_fold"/>
</dbReference>
<organism evidence="2 3">
    <name type="scientific">Moraxella pluranimalium</name>
    <dbReference type="NCBI Taxonomy" id="470453"/>
    <lineage>
        <taxon>Bacteria</taxon>
        <taxon>Pseudomonadati</taxon>
        <taxon>Pseudomonadota</taxon>
        <taxon>Gammaproteobacteria</taxon>
        <taxon>Moraxellales</taxon>
        <taxon>Moraxellaceae</taxon>
        <taxon>Moraxella</taxon>
    </lineage>
</organism>
<dbReference type="RefSeq" id="WP_078253584.1">
    <property type="nucleotide sequence ID" value="NZ_MUYU01000007.1"/>
</dbReference>
<evidence type="ECO:0000259" key="1">
    <source>
        <dbReference type="Pfam" id="PF00561"/>
    </source>
</evidence>
<feature type="domain" description="AB hydrolase-1" evidence="1">
    <location>
        <begin position="59"/>
        <end position="315"/>
    </location>
</feature>
<evidence type="ECO:0000313" key="2">
    <source>
        <dbReference type="EMBL" id="OOS25097.1"/>
    </source>
</evidence>
<dbReference type="PANTHER" id="PTHR43433">
    <property type="entry name" value="HYDROLASE, ALPHA/BETA FOLD FAMILY PROTEIN"/>
    <property type="match status" value="1"/>
</dbReference>
<dbReference type="Proteomes" id="UP000189800">
    <property type="component" value="Unassembled WGS sequence"/>
</dbReference>
<dbReference type="InterPro" id="IPR000073">
    <property type="entry name" value="AB_hydrolase_1"/>
</dbReference>
<dbReference type="InterPro" id="IPR050471">
    <property type="entry name" value="AB_hydrolase"/>
</dbReference>
<dbReference type="PRINTS" id="PR00111">
    <property type="entry name" value="ABHYDROLASE"/>
</dbReference>
<dbReference type="GO" id="GO:0004806">
    <property type="term" value="F:triacylglycerol lipase activity"/>
    <property type="evidence" value="ECO:0007669"/>
    <property type="project" value="TreeGrafter"/>
</dbReference>
<dbReference type="Pfam" id="PF00561">
    <property type="entry name" value="Abhydrolase_1"/>
    <property type="match status" value="1"/>
</dbReference>
<dbReference type="AlphaFoldDB" id="A0A1T0CS05"/>
<comment type="caution">
    <text evidence="2">The sequence shown here is derived from an EMBL/GenBank/DDBJ whole genome shotgun (WGS) entry which is preliminary data.</text>
</comment>
<dbReference type="GO" id="GO:0046503">
    <property type="term" value="P:glycerolipid catabolic process"/>
    <property type="evidence" value="ECO:0007669"/>
    <property type="project" value="TreeGrafter"/>
</dbReference>
<keyword evidence="3" id="KW-1185">Reference proteome</keyword>